<dbReference type="FunFam" id="1.10.510.10:FF:000590">
    <property type="entry name" value="PR5-like receptor kinase"/>
    <property type="match status" value="1"/>
</dbReference>
<dbReference type="SMR" id="A0A3N7GRZ4"/>
<protein>
    <recommendedName>
        <fullName evidence="15">Protein kinase domain-containing protein</fullName>
    </recommendedName>
</protein>
<dbReference type="InterPro" id="IPR025287">
    <property type="entry name" value="WAK_GUB"/>
</dbReference>
<dbReference type="GO" id="GO:0030247">
    <property type="term" value="F:polysaccharide binding"/>
    <property type="evidence" value="ECO:0007669"/>
    <property type="project" value="InterPro"/>
</dbReference>
<dbReference type="InterPro" id="IPR045874">
    <property type="entry name" value="LRK10/LRL21-25-like"/>
</dbReference>
<keyword evidence="2" id="KW-0723">Serine/threonine-protein kinase</keyword>
<evidence type="ECO:0000256" key="13">
    <source>
        <dbReference type="SAM" id="MobiDB-lite"/>
    </source>
</evidence>
<dbReference type="Proteomes" id="UP000006729">
    <property type="component" value="Chromosome 7"/>
</dbReference>
<keyword evidence="8 12" id="KW-0067">ATP-binding</keyword>
<dbReference type="GO" id="GO:0004674">
    <property type="term" value="F:protein serine/threonine kinase activity"/>
    <property type="evidence" value="ECO:0007669"/>
    <property type="project" value="UniProtKB-KW"/>
</dbReference>
<sequence>MSRFLFAGYIALLPLLLVFQTSNCKDTNLCAPSCGNHTISYPFSLESDPSNCGNHNISYPFNYTLHCEKNNSTVLYLDSRKYYVQAINYNNLTIRVVDAGVKENDCSSLPNFSLAFDSLGKSRRAYTIFTLTFTGFDYIADDDYPYTWFQFKKTGWEWSPTYKPLPLSQMMIFINCANPVDSPLYVGTGTCLNGEKSYVNVGGMKASDLMELCSLERMTLLPVKDYKSMSYKEIHSQLAYGFELSWHNSRCGSCAGICYIYDSNKTRCAGLSWFELIAGVLQTVFLFIALLQGTKFIFGSPFVIAFLIYKWRRRHLSAYDTVEEFLQTHNNLMPVLRYSYSEIKKMTGGFKEKLGEGGFGCVYKGKLRSGHSAAIKLLGKSKANGQDFINEVATIGRIRHTNVVQLVGFCAEGSKRALVYDFMPNGSLNNFIFSQESSVSLSWEKLHEISLGVAHGIEYLHRGCEMQILHFDIKPHNILLDENFAPKVSDFGLARLCPANETEKSLTAAGGTIGYMAPELFYKNIGRVSYKADVYSFGMLLLEMAGRRKNLNALTENSNQIYWPDWVHDQVSNEKAIEIGDGGTEEEEKIVKKMIITGLWCIQMNPLNRPAMNEVVEMLEGDIESLQLPSRPVLYPDEKPMNTCGESSSMSDYSSKSVSLIENASN</sequence>
<dbReference type="Pfam" id="PF00069">
    <property type="entry name" value="Pkinase"/>
    <property type="match status" value="1"/>
</dbReference>
<dbReference type="FunFam" id="3.30.200.20:FF:000178">
    <property type="entry name" value="serine/threonine-protein kinase PBS1-like"/>
    <property type="match status" value="1"/>
</dbReference>
<name>A0A3N7GRZ4_POPTR</name>
<gene>
    <name evidence="16" type="ORF">POPTR_007G125450</name>
</gene>
<dbReference type="AlphaFoldDB" id="A0A3N7GRZ4"/>
<evidence type="ECO:0000256" key="1">
    <source>
        <dbReference type="ARBA" id="ARBA00004479"/>
    </source>
</evidence>
<keyword evidence="11" id="KW-0325">Glycoprotein</keyword>
<dbReference type="InParanoid" id="A0A3N7GRZ4"/>
<reference evidence="16 17" key="1">
    <citation type="journal article" date="2006" name="Science">
        <title>The genome of black cottonwood, Populus trichocarpa (Torr. &amp; Gray).</title>
        <authorList>
            <person name="Tuskan G.A."/>
            <person name="Difazio S."/>
            <person name="Jansson S."/>
            <person name="Bohlmann J."/>
            <person name="Grigoriev I."/>
            <person name="Hellsten U."/>
            <person name="Putnam N."/>
            <person name="Ralph S."/>
            <person name="Rombauts S."/>
            <person name="Salamov A."/>
            <person name="Schein J."/>
            <person name="Sterck L."/>
            <person name="Aerts A."/>
            <person name="Bhalerao R.R."/>
            <person name="Bhalerao R.P."/>
            <person name="Blaudez D."/>
            <person name="Boerjan W."/>
            <person name="Brun A."/>
            <person name="Brunner A."/>
            <person name="Busov V."/>
            <person name="Campbell M."/>
            <person name="Carlson J."/>
            <person name="Chalot M."/>
            <person name="Chapman J."/>
            <person name="Chen G.L."/>
            <person name="Cooper D."/>
            <person name="Coutinho P.M."/>
            <person name="Couturier J."/>
            <person name="Covert S."/>
            <person name="Cronk Q."/>
            <person name="Cunningham R."/>
            <person name="Davis J."/>
            <person name="Degroeve S."/>
            <person name="Dejardin A."/>
            <person name="Depamphilis C."/>
            <person name="Detter J."/>
            <person name="Dirks B."/>
            <person name="Dubchak I."/>
            <person name="Duplessis S."/>
            <person name="Ehlting J."/>
            <person name="Ellis B."/>
            <person name="Gendler K."/>
            <person name="Goodstein D."/>
            <person name="Gribskov M."/>
            <person name="Grimwood J."/>
            <person name="Groover A."/>
            <person name="Gunter L."/>
            <person name="Hamberger B."/>
            <person name="Heinze B."/>
            <person name="Helariutta Y."/>
            <person name="Henrissat B."/>
            <person name="Holligan D."/>
            <person name="Holt R."/>
            <person name="Huang W."/>
            <person name="Islam-Faridi N."/>
            <person name="Jones S."/>
            <person name="Jones-Rhoades M."/>
            <person name="Jorgensen R."/>
            <person name="Joshi C."/>
            <person name="Kangasjarvi J."/>
            <person name="Karlsson J."/>
            <person name="Kelleher C."/>
            <person name="Kirkpatrick R."/>
            <person name="Kirst M."/>
            <person name="Kohler A."/>
            <person name="Kalluri U."/>
            <person name="Larimer F."/>
            <person name="Leebens-Mack J."/>
            <person name="Leple J.C."/>
            <person name="Locascio P."/>
            <person name="Lou Y."/>
            <person name="Lucas S."/>
            <person name="Martin F."/>
            <person name="Montanini B."/>
            <person name="Napoli C."/>
            <person name="Nelson D.R."/>
            <person name="Nelson C."/>
            <person name="Nieminen K."/>
            <person name="Nilsson O."/>
            <person name="Pereda V."/>
            <person name="Peter G."/>
            <person name="Philippe R."/>
            <person name="Pilate G."/>
            <person name="Poliakov A."/>
            <person name="Razumovskaya J."/>
            <person name="Richardson P."/>
            <person name="Rinaldi C."/>
            <person name="Ritland K."/>
            <person name="Rouze P."/>
            <person name="Ryaboy D."/>
            <person name="Schmutz J."/>
            <person name="Schrader J."/>
            <person name="Segerman B."/>
            <person name="Shin H."/>
            <person name="Siddiqui A."/>
            <person name="Sterky F."/>
            <person name="Terry A."/>
            <person name="Tsai C.J."/>
            <person name="Uberbacher E."/>
            <person name="Unneberg P."/>
            <person name="Vahala J."/>
            <person name="Wall K."/>
            <person name="Wessler S."/>
            <person name="Yang G."/>
            <person name="Yin T."/>
            <person name="Douglas C."/>
            <person name="Marra M."/>
            <person name="Sandberg G."/>
            <person name="Van de Peer Y."/>
            <person name="Rokhsar D."/>
        </authorList>
    </citation>
    <scope>NUCLEOTIDE SEQUENCE [LARGE SCALE GENOMIC DNA]</scope>
    <source>
        <strain evidence="17">cv. Nisqually</strain>
    </source>
</reference>
<evidence type="ECO:0000256" key="2">
    <source>
        <dbReference type="ARBA" id="ARBA00022527"/>
    </source>
</evidence>
<evidence type="ECO:0000256" key="3">
    <source>
        <dbReference type="ARBA" id="ARBA00022679"/>
    </source>
</evidence>
<dbReference type="STRING" id="3694.A0A3N7GRZ4"/>
<organism evidence="16 17">
    <name type="scientific">Populus trichocarpa</name>
    <name type="common">Western balsam poplar</name>
    <name type="synonym">Populus balsamifera subsp. trichocarpa</name>
    <dbReference type="NCBI Taxonomy" id="3694"/>
    <lineage>
        <taxon>Eukaryota</taxon>
        <taxon>Viridiplantae</taxon>
        <taxon>Streptophyta</taxon>
        <taxon>Embryophyta</taxon>
        <taxon>Tracheophyta</taxon>
        <taxon>Spermatophyta</taxon>
        <taxon>Magnoliopsida</taxon>
        <taxon>eudicotyledons</taxon>
        <taxon>Gunneridae</taxon>
        <taxon>Pentapetalae</taxon>
        <taxon>rosids</taxon>
        <taxon>fabids</taxon>
        <taxon>Malpighiales</taxon>
        <taxon>Salicaceae</taxon>
        <taxon>Saliceae</taxon>
        <taxon>Populus</taxon>
    </lineage>
</organism>
<dbReference type="InterPro" id="IPR000719">
    <property type="entry name" value="Prot_kinase_dom"/>
</dbReference>
<accession>A0A3N7GRZ4</accession>
<dbReference type="CDD" id="cd14066">
    <property type="entry name" value="STKc_IRAK"/>
    <property type="match status" value="1"/>
</dbReference>
<dbReference type="PROSITE" id="PS50011">
    <property type="entry name" value="PROTEIN_KINASE_DOM"/>
    <property type="match status" value="1"/>
</dbReference>
<feature type="chain" id="PRO_5018269375" description="Protein kinase domain-containing protein" evidence="14">
    <location>
        <begin position="25"/>
        <end position="666"/>
    </location>
</feature>
<dbReference type="PANTHER" id="PTHR27009">
    <property type="entry name" value="RUST RESISTANCE KINASE LR10-RELATED"/>
    <property type="match status" value="1"/>
</dbReference>
<feature type="compositionally biased region" description="Low complexity" evidence="13">
    <location>
        <begin position="647"/>
        <end position="659"/>
    </location>
</feature>
<evidence type="ECO:0000259" key="15">
    <source>
        <dbReference type="PROSITE" id="PS50011"/>
    </source>
</evidence>
<evidence type="ECO:0000256" key="11">
    <source>
        <dbReference type="ARBA" id="ARBA00023180"/>
    </source>
</evidence>
<evidence type="ECO:0000256" key="12">
    <source>
        <dbReference type="PROSITE-ProRule" id="PRU10141"/>
    </source>
</evidence>
<dbReference type="PROSITE" id="PS00107">
    <property type="entry name" value="PROTEIN_KINASE_ATP"/>
    <property type="match status" value="1"/>
</dbReference>
<evidence type="ECO:0000313" key="17">
    <source>
        <dbReference type="Proteomes" id="UP000006729"/>
    </source>
</evidence>
<dbReference type="InterPro" id="IPR008271">
    <property type="entry name" value="Ser/Thr_kinase_AS"/>
</dbReference>
<dbReference type="SMART" id="SM00220">
    <property type="entry name" value="S_TKc"/>
    <property type="match status" value="1"/>
</dbReference>
<dbReference type="GO" id="GO:0005524">
    <property type="term" value="F:ATP binding"/>
    <property type="evidence" value="ECO:0007669"/>
    <property type="project" value="UniProtKB-UniRule"/>
</dbReference>
<keyword evidence="10" id="KW-0472">Membrane</keyword>
<dbReference type="Gene3D" id="1.10.510.10">
    <property type="entry name" value="Transferase(Phosphotransferase) domain 1"/>
    <property type="match status" value="1"/>
</dbReference>
<dbReference type="EMBL" id="CM009296">
    <property type="protein sequence ID" value="RQO92924.1"/>
    <property type="molecule type" value="Genomic_DNA"/>
</dbReference>
<keyword evidence="3" id="KW-0808">Transferase</keyword>
<proteinExistence type="predicted"/>
<keyword evidence="9" id="KW-1133">Transmembrane helix</keyword>
<keyword evidence="17" id="KW-1185">Reference proteome</keyword>
<dbReference type="SUPFAM" id="SSF56112">
    <property type="entry name" value="Protein kinase-like (PK-like)"/>
    <property type="match status" value="1"/>
</dbReference>
<keyword evidence="4" id="KW-0812">Transmembrane</keyword>
<feature type="signal peptide" evidence="14">
    <location>
        <begin position="1"/>
        <end position="24"/>
    </location>
</feature>
<evidence type="ECO:0000256" key="7">
    <source>
        <dbReference type="ARBA" id="ARBA00022777"/>
    </source>
</evidence>
<evidence type="ECO:0000256" key="5">
    <source>
        <dbReference type="ARBA" id="ARBA00022729"/>
    </source>
</evidence>
<keyword evidence="5 14" id="KW-0732">Signal</keyword>
<dbReference type="Gramene" id="Potri.007G125450.1.v4.1">
    <property type="protein sequence ID" value="Potri.007G125450.1.v4.1"/>
    <property type="gene ID" value="Potri.007G125450.v4.1"/>
</dbReference>
<keyword evidence="6 12" id="KW-0547">Nucleotide-binding</keyword>
<comment type="subcellular location">
    <subcellularLocation>
        <location evidence="1">Membrane</location>
        <topology evidence="1">Single-pass type I membrane protein</topology>
    </subcellularLocation>
</comment>
<evidence type="ECO:0000313" key="16">
    <source>
        <dbReference type="EMBL" id="RQO92924.1"/>
    </source>
</evidence>
<feature type="binding site" evidence="12">
    <location>
        <position position="376"/>
    </location>
    <ligand>
        <name>ATP</name>
        <dbReference type="ChEBI" id="CHEBI:30616"/>
    </ligand>
</feature>
<keyword evidence="7" id="KW-0418">Kinase</keyword>
<dbReference type="OMA" id="KIWYEYS"/>
<dbReference type="GO" id="GO:0016020">
    <property type="term" value="C:membrane"/>
    <property type="evidence" value="ECO:0007669"/>
    <property type="project" value="UniProtKB-SubCell"/>
</dbReference>
<feature type="domain" description="Protein kinase" evidence="15">
    <location>
        <begin position="348"/>
        <end position="634"/>
    </location>
</feature>
<dbReference type="InterPro" id="IPR017441">
    <property type="entry name" value="Protein_kinase_ATP_BS"/>
</dbReference>
<evidence type="ECO:0000256" key="4">
    <source>
        <dbReference type="ARBA" id="ARBA00022692"/>
    </source>
</evidence>
<feature type="region of interest" description="Disordered" evidence="13">
    <location>
        <begin position="637"/>
        <end position="666"/>
    </location>
</feature>
<evidence type="ECO:0000256" key="6">
    <source>
        <dbReference type="ARBA" id="ARBA00022741"/>
    </source>
</evidence>
<evidence type="ECO:0000256" key="9">
    <source>
        <dbReference type="ARBA" id="ARBA00022989"/>
    </source>
</evidence>
<evidence type="ECO:0000256" key="14">
    <source>
        <dbReference type="SAM" id="SignalP"/>
    </source>
</evidence>
<evidence type="ECO:0000256" key="8">
    <source>
        <dbReference type="ARBA" id="ARBA00022840"/>
    </source>
</evidence>
<evidence type="ECO:0000256" key="10">
    <source>
        <dbReference type="ARBA" id="ARBA00023136"/>
    </source>
</evidence>
<dbReference type="PROSITE" id="PS00108">
    <property type="entry name" value="PROTEIN_KINASE_ST"/>
    <property type="match status" value="1"/>
</dbReference>
<dbReference type="Gene3D" id="3.30.200.20">
    <property type="entry name" value="Phosphorylase Kinase, domain 1"/>
    <property type="match status" value="1"/>
</dbReference>
<dbReference type="InterPro" id="IPR011009">
    <property type="entry name" value="Kinase-like_dom_sf"/>
</dbReference>
<dbReference type="Pfam" id="PF13947">
    <property type="entry name" value="GUB_WAK_bind"/>
    <property type="match status" value="1"/>
</dbReference>